<dbReference type="Proteomes" id="UP000046395">
    <property type="component" value="Unassembled WGS sequence"/>
</dbReference>
<dbReference type="AlphaFoldDB" id="A0A5S6Q8L7"/>
<sequence>MRCSGTYVQVPLKHRNKSSRFVRNRSIHDVQCKLFDLDSKKMYKEHGVGQLYIKPLGNGRVQLIIRADNSLRNVIFNIAISETTSWKKAGKNGLTVVVVPNPSIKEDTAGQPIVALLRVKTDVHLSAQWDKIAEAKEKEVDDQQEQ</sequence>
<feature type="domain" description="RanBD1" evidence="1">
    <location>
        <begin position="26"/>
        <end position="121"/>
    </location>
</feature>
<name>A0A5S6Q8L7_TRIMR</name>
<dbReference type="STRING" id="70415.A0A5S6Q8L7"/>
<evidence type="ECO:0000313" key="3">
    <source>
        <dbReference type="WBParaSite" id="TMUE_1000003533.1"/>
    </source>
</evidence>
<dbReference type="InterPro" id="IPR011993">
    <property type="entry name" value="PH-like_dom_sf"/>
</dbReference>
<dbReference type="Pfam" id="PF00638">
    <property type="entry name" value="Ran_BP1"/>
    <property type="match status" value="1"/>
</dbReference>
<keyword evidence="2" id="KW-1185">Reference proteome</keyword>
<evidence type="ECO:0000259" key="1">
    <source>
        <dbReference type="Pfam" id="PF00638"/>
    </source>
</evidence>
<dbReference type="SUPFAM" id="SSF50729">
    <property type="entry name" value="PH domain-like"/>
    <property type="match status" value="1"/>
</dbReference>
<evidence type="ECO:0000313" key="2">
    <source>
        <dbReference type="Proteomes" id="UP000046395"/>
    </source>
</evidence>
<reference evidence="3" key="1">
    <citation type="submission" date="2019-12" db="UniProtKB">
        <authorList>
            <consortium name="WormBaseParasite"/>
        </authorList>
    </citation>
    <scope>IDENTIFICATION</scope>
</reference>
<accession>A0A5S6Q8L7</accession>
<protein>
    <submittedName>
        <fullName evidence="3">RanBD1 domain-containing protein</fullName>
    </submittedName>
</protein>
<organism evidence="2 3">
    <name type="scientific">Trichuris muris</name>
    <name type="common">Mouse whipworm</name>
    <dbReference type="NCBI Taxonomy" id="70415"/>
    <lineage>
        <taxon>Eukaryota</taxon>
        <taxon>Metazoa</taxon>
        <taxon>Ecdysozoa</taxon>
        <taxon>Nematoda</taxon>
        <taxon>Enoplea</taxon>
        <taxon>Dorylaimia</taxon>
        <taxon>Trichinellida</taxon>
        <taxon>Trichuridae</taxon>
        <taxon>Trichuris</taxon>
    </lineage>
</organism>
<dbReference type="WBParaSite" id="TMUE_1000003533.1">
    <property type="protein sequence ID" value="TMUE_1000003533.1"/>
    <property type="gene ID" value="WBGene00287844"/>
</dbReference>
<proteinExistence type="predicted"/>
<dbReference type="Gene3D" id="2.30.29.30">
    <property type="entry name" value="Pleckstrin-homology domain (PH domain)/Phosphotyrosine-binding domain (PTB)"/>
    <property type="match status" value="1"/>
</dbReference>
<dbReference type="InterPro" id="IPR000156">
    <property type="entry name" value="Ran_bind_dom"/>
</dbReference>